<evidence type="ECO:0000313" key="1">
    <source>
        <dbReference type="EMBL" id="CDF77446.1"/>
    </source>
</evidence>
<protein>
    <submittedName>
        <fullName evidence="1">Uncharacterized protein</fullName>
    </submittedName>
</protein>
<proteinExistence type="predicted"/>
<keyword evidence="2" id="KW-1185">Reference proteome</keyword>
<reference evidence="2" key="1">
    <citation type="journal article" date="2013" name="Proc. Natl. Acad. Sci. U.S.A.">
        <title>Genome structure and metabolic features in the red seaweed Chondrus crispus shed light on evolution of the Archaeplastida.</title>
        <authorList>
            <person name="Collen J."/>
            <person name="Porcel B."/>
            <person name="Carre W."/>
            <person name="Ball S.G."/>
            <person name="Chaparro C."/>
            <person name="Tonon T."/>
            <person name="Barbeyron T."/>
            <person name="Michel G."/>
            <person name="Noel B."/>
            <person name="Valentin K."/>
            <person name="Elias M."/>
            <person name="Artiguenave F."/>
            <person name="Arun A."/>
            <person name="Aury J.M."/>
            <person name="Barbosa-Neto J.F."/>
            <person name="Bothwell J.H."/>
            <person name="Bouget F.Y."/>
            <person name="Brillet L."/>
            <person name="Cabello-Hurtado F."/>
            <person name="Capella-Gutierrez S."/>
            <person name="Charrier B."/>
            <person name="Cladiere L."/>
            <person name="Cock J.M."/>
            <person name="Coelho S.M."/>
            <person name="Colleoni C."/>
            <person name="Czjzek M."/>
            <person name="Da Silva C."/>
            <person name="Delage L."/>
            <person name="Denoeud F."/>
            <person name="Deschamps P."/>
            <person name="Dittami S.M."/>
            <person name="Gabaldon T."/>
            <person name="Gachon C.M."/>
            <person name="Groisillier A."/>
            <person name="Herve C."/>
            <person name="Jabbari K."/>
            <person name="Katinka M."/>
            <person name="Kloareg B."/>
            <person name="Kowalczyk N."/>
            <person name="Labadie K."/>
            <person name="Leblanc C."/>
            <person name="Lopez P.J."/>
            <person name="McLachlan D.H."/>
            <person name="Meslet-Cladiere L."/>
            <person name="Moustafa A."/>
            <person name="Nehr Z."/>
            <person name="Nyvall Collen P."/>
            <person name="Panaud O."/>
            <person name="Partensky F."/>
            <person name="Poulain J."/>
            <person name="Rensing S.A."/>
            <person name="Rousvoal S."/>
            <person name="Samson G."/>
            <person name="Symeonidi A."/>
            <person name="Weissenbach J."/>
            <person name="Zambounis A."/>
            <person name="Wincker P."/>
            <person name="Boyen C."/>
        </authorList>
    </citation>
    <scope>NUCLEOTIDE SEQUENCE [LARGE SCALE GENOMIC DNA]</scope>
    <source>
        <strain evidence="2">cv. Stackhouse</strain>
    </source>
</reference>
<gene>
    <name evidence="1" type="ORF">CHC_T00007947001</name>
</gene>
<name>S0F2U3_CHOCR</name>
<dbReference type="GeneID" id="17320022"/>
<dbReference type="RefSeq" id="XP_005712320.1">
    <property type="nucleotide sequence ID" value="XM_005712263.1"/>
</dbReference>
<sequence length="63" mass="7147">MARHDSIAVFISQHINVIFQPDDQLKRRSINFLPSPFTSHVCFLVFLGDLNMPYSVLVESGTP</sequence>
<organism evidence="1 2">
    <name type="scientific">Chondrus crispus</name>
    <name type="common">Carrageen Irish moss</name>
    <name type="synonym">Polymorpha crispa</name>
    <dbReference type="NCBI Taxonomy" id="2769"/>
    <lineage>
        <taxon>Eukaryota</taxon>
        <taxon>Rhodophyta</taxon>
        <taxon>Florideophyceae</taxon>
        <taxon>Rhodymeniophycidae</taxon>
        <taxon>Gigartinales</taxon>
        <taxon>Gigartinaceae</taxon>
        <taxon>Chondrus</taxon>
    </lineage>
</organism>
<evidence type="ECO:0000313" key="2">
    <source>
        <dbReference type="Proteomes" id="UP000012073"/>
    </source>
</evidence>
<dbReference type="Gramene" id="CDF77446">
    <property type="protein sequence ID" value="CDF77446"/>
    <property type="gene ID" value="CHC_T00007947001"/>
</dbReference>
<accession>S0F2U3</accession>
<dbReference type="EMBL" id="HG001523">
    <property type="protein sequence ID" value="CDF77446.1"/>
    <property type="molecule type" value="Genomic_DNA"/>
</dbReference>
<dbReference type="KEGG" id="ccp:CHC_T00007947001"/>
<dbReference type="Proteomes" id="UP000012073">
    <property type="component" value="Unassembled WGS sequence"/>
</dbReference>
<dbReference type="AlphaFoldDB" id="S0F2U3"/>